<accession>A0AAV4VIF0</accession>
<keyword evidence="4" id="KW-1185">Reference proteome</keyword>
<evidence type="ECO:0000256" key="2">
    <source>
        <dbReference type="SAM" id="MobiDB-lite"/>
    </source>
</evidence>
<name>A0AAV4VIF0_9ARAC</name>
<evidence type="ECO:0000256" key="1">
    <source>
        <dbReference type="SAM" id="Coils"/>
    </source>
</evidence>
<keyword evidence="1" id="KW-0175">Coiled coil</keyword>
<evidence type="ECO:0000313" key="3">
    <source>
        <dbReference type="EMBL" id="GIY69614.1"/>
    </source>
</evidence>
<feature type="region of interest" description="Disordered" evidence="2">
    <location>
        <begin position="1"/>
        <end position="82"/>
    </location>
</feature>
<dbReference type="Proteomes" id="UP001054837">
    <property type="component" value="Unassembled WGS sequence"/>
</dbReference>
<comment type="caution">
    <text evidence="3">The sequence shown here is derived from an EMBL/GenBank/DDBJ whole genome shotgun (WGS) entry which is preliminary data.</text>
</comment>
<protein>
    <submittedName>
        <fullName evidence="3">Uncharacterized protein</fullName>
    </submittedName>
</protein>
<evidence type="ECO:0000313" key="4">
    <source>
        <dbReference type="Proteomes" id="UP001054837"/>
    </source>
</evidence>
<dbReference type="EMBL" id="BPLQ01013065">
    <property type="protein sequence ID" value="GIY69614.1"/>
    <property type="molecule type" value="Genomic_DNA"/>
</dbReference>
<gene>
    <name evidence="3" type="primary">AVEN_23640_1</name>
    <name evidence="3" type="ORF">CDAR_588481</name>
</gene>
<feature type="coiled-coil region" evidence="1">
    <location>
        <begin position="88"/>
        <end position="129"/>
    </location>
</feature>
<organism evidence="3 4">
    <name type="scientific">Caerostris darwini</name>
    <dbReference type="NCBI Taxonomy" id="1538125"/>
    <lineage>
        <taxon>Eukaryota</taxon>
        <taxon>Metazoa</taxon>
        <taxon>Ecdysozoa</taxon>
        <taxon>Arthropoda</taxon>
        <taxon>Chelicerata</taxon>
        <taxon>Arachnida</taxon>
        <taxon>Araneae</taxon>
        <taxon>Araneomorphae</taxon>
        <taxon>Entelegynae</taxon>
        <taxon>Araneoidea</taxon>
        <taxon>Araneidae</taxon>
        <taxon>Caerostris</taxon>
    </lineage>
</organism>
<reference evidence="3 4" key="1">
    <citation type="submission" date="2021-06" db="EMBL/GenBank/DDBJ databases">
        <title>Caerostris darwini draft genome.</title>
        <authorList>
            <person name="Kono N."/>
            <person name="Arakawa K."/>
        </authorList>
    </citation>
    <scope>NUCLEOTIDE SEQUENCE [LARGE SCALE GENOMIC DNA]</scope>
</reference>
<proteinExistence type="predicted"/>
<sequence>MAEAKTEQIPDSSTLPDHDPTSGHKSKQHSPLRRGLTRMSKWVHAARRSLSSGEDPQMGHGISSPAVRRSDPPKNSTASAGAVFGPSMVELQEEVESLKKLVEEKDKIIADLRHEIQQLKVSCETLRHQINLTHEMLTFILVYFLI</sequence>
<feature type="compositionally biased region" description="Basic residues" evidence="2">
    <location>
        <begin position="24"/>
        <end position="36"/>
    </location>
</feature>
<dbReference type="AlphaFoldDB" id="A0AAV4VIF0"/>